<dbReference type="EMBL" id="CP136964">
    <property type="protein sequence ID" value="WOS96707.1"/>
    <property type="molecule type" value="Genomic_DNA"/>
</dbReference>
<gene>
    <name evidence="3" type="ORF">CJ229_002895</name>
</gene>
<dbReference type="InterPro" id="IPR052928">
    <property type="entry name" value="Desiccation-related_membrane"/>
</dbReference>
<dbReference type="PANTHER" id="PTHR35792">
    <property type="entry name" value="GENERAL STRESS PROTEIN"/>
    <property type="match status" value="1"/>
</dbReference>
<dbReference type="RefSeq" id="WP_068130896.1">
    <property type="nucleotide sequence ID" value="NZ_CP136964.1"/>
</dbReference>
<keyword evidence="4" id="KW-1185">Reference proteome</keyword>
<protein>
    <submittedName>
        <fullName evidence="3">YtxH domain-containing protein</fullName>
    </submittedName>
</protein>
<organism evidence="3 4">
    <name type="scientific">Nosocomiicoccus massiliensis</name>
    <dbReference type="NCBI Taxonomy" id="1232430"/>
    <lineage>
        <taxon>Bacteria</taxon>
        <taxon>Bacillati</taxon>
        <taxon>Bacillota</taxon>
        <taxon>Bacilli</taxon>
        <taxon>Bacillales</taxon>
        <taxon>Staphylococcaceae</taxon>
        <taxon>Nosocomiicoccus</taxon>
    </lineage>
</organism>
<keyword evidence="2" id="KW-0472">Membrane</keyword>
<accession>A0AAF0YNZ5</accession>
<dbReference type="PANTHER" id="PTHR35792:SF1">
    <property type="entry name" value="SLL0268 PROTEIN"/>
    <property type="match status" value="1"/>
</dbReference>
<dbReference type="AlphaFoldDB" id="A0AAF0YNZ5"/>
<evidence type="ECO:0000313" key="4">
    <source>
        <dbReference type="Proteomes" id="UP000243626"/>
    </source>
</evidence>
<feature type="transmembrane region" description="Helical" evidence="2">
    <location>
        <begin position="26"/>
        <end position="46"/>
    </location>
</feature>
<dbReference type="Proteomes" id="UP000243626">
    <property type="component" value="Chromosome"/>
</dbReference>
<keyword evidence="2" id="KW-1133">Transmembrane helix</keyword>
<keyword evidence="2" id="KW-0812">Transmembrane</keyword>
<evidence type="ECO:0000256" key="1">
    <source>
        <dbReference type="SAM" id="MobiDB-lite"/>
    </source>
</evidence>
<reference evidence="3 4" key="2">
    <citation type="submission" date="2023-10" db="EMBL/GenBank/DDBJ databases">
        <authorList>
            <person name="Choi B."/>
        </authorList>
    </citation>
    <scope>NUCLEOTIDE SEQUENCE [LARGE SCALE GENOMIC DNA]</scope>
    <source>
        <strain evidence="3 4">UMB0959</strain>
    </source>
</reference>
<dbReference type="Pfam" id="PF12732">
    <property type="entry name" value="YtxH"/>
    <property type="match status" value="1"/>
</dbReference>
<name>A0AAF0YNZ5_9STAP</name>
<dbReference type="KEGG" id="nmy:CJ229_002895"/>
<proteinExistence type="predicted"/>
<dbReference type="InterPro" id="IPR024623">
    <property type="entry name" value="YtxH"/>
</dbReference>
<evidence type="ECO:0000313" key="3">
    <source>
        <dbReference type="EMBL" id="WOS96707.1"/>
    </source>
</evidence>
<feature type="region of interest" description="Disordered" evidence="1">
    <location>
        <begin position="1"/>
        <end position="24"/>
    </location>
</feature>
<reference evidence="4" key="1">
    <citation type="submission" date="2017-09" db="EMBL/GenBank/DDBJ databases">
        <title>Bacterial strain isolated from the female urinary microbiota.</title>
        <authorList>
            <person name="Thomas-White K."/>
            <person name="Kumar N."/>
            <person name="Forster S."/>
            <person name="Putonti C."/>
            <person name="Lawley T."/>
            <person name="Wolfe A.J."/>
        </authorList>
    </citation>
    <scope>NUCLEOTIDE SEQUENCE [LARGE SCALE GENOMIC DNA]</scope>
    <source>
        <strain evidence="4">UMB0959</strain>
    </source>
</reference>
<feature type="compositionally biased region" description="Basic and acidic residues" evidence="1">
    <location>
        <begin position="1"/>
        <end position="10"/>
    </location>
</feature>
<sequence length="122" mass="13793">MEKYDRDRHTHGIKPYSPPKQKSKKGLPLGLIFGMIVGSILGLFLAPKSGQSLREDLKDPKGVFEDQKDKIVDKVKVKKAELEEVKRIKDSDQDLMAAQKRAIREDVKDGYVNKDSVDLSNL</sequence>
<evidence type="ECO:0000256" key="2">
    <source>
        <dbReference type="SAM" id="Phobius"/>
    </source>
</evidence>